<organism evidence="2 3">
    <name type="scientific">Sphingomonas chungangi</name>
    <dbReference type="NCBI Taxonomy" id="2683589"/>
    <lineage>
        <taxon>Bacteria</taxon>
        <taxon>Pseudomonadati</taxon>
        <taxon>Pseudomonadota</taxon>
        <taxon>Alphaproteobacteria</taxon>
        <taxon>Sphingomonadales</taxon>
        <taxon>Sphingomonadaceae</taxon>
        <taxon>Sphingomonas</taxon>
    </lineage>
</organism>
<keyword evidence="3" id="KW-1185">Reference proteome</keyword>
<proteinExistence type="inferred from homology"/>
<sequence length="260" mass="27127">MLIDLDKLFRLDGRSAIVTGAAQGMGEAIARYLAGMGARVAVADINGEGARAVAGAIVAEGGQARSWTIDMASEAAILALVEEVHDAFGRIDILVNNAGVQNRNYLEDTTGDFWDSVLDVNLRGPAIAIREVVKRMRADRIDGRIVNIASNSAFHATTPSLYAYSTSKAGVAGLTRAAAMEVVKDGIRVNAICPGNTATPGQMTSTGPGFSPETIARFAPPIGRQGRPDDIAAAVLFATSDASAYMTGQTIVVDGGWLTC</sequence>
<comment type="similarity">
    <text evidence="1">Belongs to the short-chain dehydrogenases/reductases (SDR) family.</text>
</comment>
<dbReference type="GO" id="GO:0030497">
    <property type="term" value="P:fatty acid elongation"/>
    <property type="evidence" value="ECO:0007669"/>
    <property type="project" value="TreeGrafter"/>
</dbReference>
<name>A0A838L2C7_9SPHN</name>
<reference evidence="2 3" key="1">
    <citation type="submission" date="2020-07" db="EMBL/GenBank/DDBJ databases">
        <authorList>
            <person name="Sun Q."/>
        </authorList>
    </citation>
    <scope>NUCLEOTIDE SEQUENCE [LARGE SCALE GENOMIC DNA]</scope>
    <source>
        <strain evidence="2 3">CGMCC 1.13654</strain>
    </source>
</reference>
<accession>A0A838L2C7</accession>
<dbReference type="InterPro" id="IPR036291">
    <property type="entry name" value="NAD(P)-bd_dom_sf"/>
</dbReference>
<dbReference type="FunFam" id="3.40.50.720:FF:000084">
    <property type="entry name" value="Short-chain dehydrogenase reductase"/>
    <property type="match status" value="1"/>
</dbReference>
<evidence type="ECO:0000256" key="1">
    <source>
        <dbReference type="ARBA" id="ARBA00006484"/>
    </source>
</evidence>
<gene>
    <name evidence="2" type="ORF">HZF05_06030</name>
</gene>
<dbReference type="InterPro" id="IPR002347">
    <property type="entry name" value="SDR_fam"/>
</dbReference>
<protein>
    <submittedName>
        <fullName evidence="2">SDR family oxidoreductase</fullName>
    </submittedName>
</protein>
<dbReference type="PANTHER" id="PTHR42760:SF40">
    <property type="entry name" value="3-OXOACYL-[ACYL-CARRIER-PROTEIN] REDUCTASE, CHLOROPLASTIC"/>
    <property type="match status" value="1"/>
</dbReference>
<evidence type="ECO:0000313" key="3">
    <source>
        <dbReference type="Proteomes" id="UP000570166"/>
    </source>
</evidence>
<comment type="caution">
    <text evidence="2">The sequence shown here is derived from an EMBL/GenBank/DDBJ whole genome shotgun (WGS) entry which is preliminary data.</text>
</comment>
<dbReference type="SUPFAM" id="SSF51735">
    <property type="entry name" value="NAD(P)-binding Rossmann-fold domains"/>
    <property type="match status" value="1"/>
</dbReference>
<dbReference type="RefSeq" id="WP_160363464.1">
    <property type="nucleotide sequence ID" value="NZ_JACEIB010000003.1"/>
</dbReference>
<dbReference type="NCBIfam" id="NF005559">
    <property type="entry name" value="PRK07231.1"/>
    <property type="match status" value="1"/>
</dbReference>
<dbReference type="EMBL" id="JACEIB010000003">
    <property type="protein sequence ID" value="MBA2933653.1"/>
    <property type="molecule type" value="Genomic_DNA"/>
</dbReference>
<dbReference type="Pfam" id="PF13561">
    <property type="entry name" value="adh_short_C2"/>
    <property type="match status" value="1"/>
</dbReference>
<dbReference type="Gene3D" id="3.40.50.720">
    <property type="entry name" value="NAD(P)-binding Rossmann-like Domain"/>
    <property type="match status" value="1"/>
</dbReference>
<evidence type="ECO:0000313" key="2">
    <source>
        <dbReference type="EMBL" id="MBA2933653.1"/>
    </source>
</evidence>
<dbReference type="PROSITE" id="PS00061">
    <property type="entry name" value="ADH_SHORT"/>
    <property type="match status" value="1"/>
</dbReference>
<dbReference type="InterPro" id="IPR020904">
    <property type="entry name" value="Sc_DH/Rdtase_CS"/>
</dbReference>
<dbReference type="AlphaFoldDB" id="A0A838L2C7"/>
<dbReference type="CDD" id="cd05233">
    <property type="entry name" value="SDR_c"/>
    <property type="match status" value="1"/>
</dbReference>
<dbReference type="Proteomes" id="UP000570166">
    <property type="component" value="Unassembled WGS sequence"/>
</dbReference>
<dbReference type="GO" id="GO:0016616">
    <property type="term" value="F:oxidoreductase activity, acting on the CH-OH group of donors, NAD or NADP as acceptor"/>
    <property type="evidence" value="ECO:0007669"/>
    <property type="project" value="TreeGrafter"/>
</dbReference>
<dbReference type="PRINTS" id="PR00081">
    <property type="entry name" value="GDHRDH"/>
</dbReference>
<dbReference type="PANTHER" id="PTHR42760">
    <property type="entry name" value="SHORT-CHAIN DEHYDROGENASES/REDUCTASES FAMILY MEMBER"/>
    <property type="match status" value="1"/>
</dbReference>
<dbReference type="PRINTS" id="PR00080">
    <property type="entry name" value="SDRFAMILY"/>
</dbReference>